<dbReference type="RefSeq" id="WP_083075030.1">
    <property type="nucleotide sequence ID" value="NZ_AP022615.1"/>
</dbReference>
<dbReference type="NCBIfam" id="TIGR03931">
    <property type="entry name" value="T7SS_Rv3446c"/>
    <property type="match status" value="1"/>
</dbReference>
<dbReference type="AlphaFoldDB" id="A0A1X0DHQ1"/>
<gene>
    <name evidence="2" type="ORF">BST25_15785</name>
</gene>
<evidence type="ECO:0000313" key="3">
    <source>
        <dbReference type="Proteomes" id="UP000192566"/>
    </source>
</evidence>
<dbReference type="STRING" id="53376.BST25_15785"/>
<keyword evidence="3" id="KW-1185">Reference proteome</keyword>
<comment type="caution">
    <text evidence="2">The sequence shown here is derived from an EMBL/GenBank/DDBJ whole genome shotgun (WGS) entry which is preliminary data.</text>
</comment>
<dbReference type="OrthoDB" id="4760221at2"/>
<sequence>MSPAHRAIVEVGPGTIRRLCCDTTDHTDTSELVAEALGAIDDPVGLVGGQPVAVHSLWRAALRSPSAAHPNGLVVVHPSWWASARVDVVTAAARSLAGDVLARPRSWLLKLACDAERDAAVVVEIAERLVVIVGPRVVAIPRGAQPHSVAVEVASVVAGMAGAVALIDAPSTVAGAPAFGALIAGAVRGSGAAVTEIGDARLRRLARTASSVPSGPPEPRPTAHAGGVASRARVAAGLAGAAVVLTGSSLAVSAVAPAGRPGLSPPARVQTVPTTFLVEGRVALAVPADWPTQRVVTGPGSARVLVTSPSDPEAALHITQSPVAGETLAGTAERLKRAIDAEPAGVFVDFNPSGNSAGRPAVIYREVRAGHHVRWTVLLDGPVRISIGCQSRPGGEEAVREACEQAVRSAHAIG</sequence>
<dbReference type="InterPro" id="IPR023840">
    <property type="entry name" value="T7SS_Rv3446c"/>
</dbReference>
<proteinExistence type="predicted"/>
<feature type="region of interest" description="Disordered" evidence="1">
    <location>
        <begin position="207"/>
        <end position="228"/>
    </location>
</feature>
<dbReference type="EMBL" id="MVHR01000023">
    <property type="protein sequence ID" value="ORA71898.1"/>
    <property type="molecule type" value="Genomic_DNA"/>
</dbReference>
<reference evidence="2 3" key="1">
    <citation type="submission" date="2017-02" db="EMBL/GenBank/DDBJ databases">
        <title>The new phylogeny of genus Mycobacterium.</title>
        <authorList>
            <person name="Tortoli E."/>
            <person name="Trovato A."/>
            <person name="Cirillo D.M."/>
        </authorList>
    </citation>
    <scope>NUCLEOTIDE SEQUENCE [LARGE SCALE GENOMIC DNA]</scope>
    <source>
        <strain evidence="2 3">DSM 44471</strain>
    </source>
</reference>
<dbReference type="Proteomes" id="UP000192566">
    <property type="component" value="Unassembled WGS sequence"/>
</dbReference>
<evidence type="ECO:0000313" key="2">
    <source>
        <dbReference type="EMBL" id="ORA71898.1"/>
    </source>
</evidence>
<protein>
    <submittedName>
        <fullName evidence="2">Type VII secretion-associated protein</fullName>
    </submittedName>
</protein>
<accession>A0A1X0DHQ1</accession>
<organism evidence="2 3">
    <name type="scientific">Mycobacterium heidelbergense</name>
    <dbReference type="NCBI Taxonomy" id="53376"/>
    <lineage>
        <taxon>Bacteria</taxon>
        <taxon>Bacillati</taxon>
        <taxon>Actinomycetota</taxon>
        <taxon>Actinomycetes</taxon>
        <taxon>Mycobacteriales</taxon>
        <taxon>Mycobacteriaceae</taxon>
        <taxon>Mycobacterium</taxon>
        <taxon>Mycobacterium simiae complex</taxon>
    </lineage>
</organism>
<name>A0A1X0DHQ1_MYCHE</name>
<evidence type="ECO:0000256" key="1">
    <source>
        <dbReference type="SAM" id="MobiDB-lite"/>
    </source>
</evidence>